<dbReference type="InterPro" id="IPR036322">
    <property type="entry name" value="WD40_repeat_dom_sf"/>
</dbReference>
<comment type="caution">
    <text evidence="2">The sequence shown here is derived from an EMBL/GenBank/DDBJ whole genome shotgun (WGS) entry which is preliminary data.</text>
</comment>
<keyword evidence="1" id="KW-1133">Transmembrane helix</keyword>
<proteinExistence type="predicted"/>
<evidence type="ECO:0000313" key="3">
    <source>
        <dbReference type="Proteomes" id="UP000023152"/>
    </source>
</evidence>
<keyword evidence="1" id="KW-0812">Transmembrane</keyword>
<dbReference type="Proteomes" id="UP000023152">
    <property type="component" value="Unassembled WGS sequence"/>
</dbReference>
<feature type="transmembrane region" description="Helical" evidence="1">
    <location>
        <begin position="96"/>
        <end position="119"/>
    </location>
</feature>
<reference evidence="2 3" key="1">
    <citation type="journal article" date="2013" name="Curr. Biol.">
        <title>The Genome of the Foraminiferan Reticulomyxa filosa.</title>
        <authorList>
            <person name="Glockner G."/>
            <person name="Hulsmann N."/>
            <person name="Schleicher M."/>
            <person name="Noegel A.A."/>
            <person name="Eichinger L."/>
            <person name="Gallinger C."/>
            <person name="Pawlowski J."/>
            <person name="Sierra R."/>
            <person name="Euteneuer U."/>
            <person name="Pillet L."/>
            <person name="Moustafa A."/>
            <person name="Platzer M."/>
            <person name="Groth M."/>
            <person name="Szafranski K."/>
            <person name="Schliwa M."/>
        </authorList>
    </citation>
    <scope>NUCLEOTIDE SEQUENCE [LARGE SCALE GENOMIC DNA]</scope>
</reference>
<accession>X6LCE1</accession>
<dbReference type="SUPFAM" id="SSF50978">
    <property type="entry name" value="WD40 repeat-like"/>
    <property type="match status" value="1"/>
</dbReference>
<dbReference type="EMBL" id="ASPP01044576">
    <property type="protein sequence ID" value="ETN99218.1"/>
    <property type="molecule type" value="Genomic_DNA"/>
</dbReference>
<keyword evidence="3" id="KW-1185">Reference proteome</keyword>
<evidence type="ECO:0000256" key="1">
    <source>
        <dbReference type="SAM" id="Phobius"/>
    </source>
</evidence>
<organism evidence="2 3">
    <name type="scientific">Reticulomyxa filosa</name>
    <dbReference type="NCBI Taxonomy" id="46433"/>
    <lineage>
        <taxon>Eukaryota</taxon>
        <taxon>Sar</taxon>
        <taxon>Rhizaria</taxon>
        <taxon>Retaria</taxon>
        <taxon>Foraminifera</taxon>
        <taxon>Monothalamids</taxon>
        <taxon>Reticulomyxidae</taxon>
        <taxon>Reticulomyxa</taxon>
    </lineage>
</organism>
<evidence type="ECO:0000313" key="2">
    <source>
        <dbReference type="EMBL" id="ETN99218.1"/>
    </source>
</evidence>
<dbReference type="AlphaFoldDB" id="X6LCE1"/>
<dbReference type="InterPro" id="IPR015943">
    <property type="entry name" value="WD40/YVTN_repeat-like_dom_sf"/>
</dbReference>
<protein>
    <submittedName>
        <fullName evidence="2">Uncharacterized protein</fullName>
    </submittedName>
</protein>
<keyword evidence="1" id="KW-0472">Membrane</keyword>
<dbReference type="Gene3D" id="2.130.10.10">
    <property type="entry name" value="YVTN repeat-like/Quinoprotein amine dehydrogenase"/>
    <property type="match status" value="1"/>
</dbReference>
<gene>
    <name evidence="2" type="ORF">RFI_38263</name>
</gene>
<name>X6LCE1_RETFI</name>
<sequence length="197" mass="23615">MKYNVREKYHKVTKVSANEKVSSIKYESNDYIVSLWDIQTGKNINTFTGHKSASYDVEYSFVNINVKIQFKITYGWCLLYDNYYYQCCDFLERKCLLLTFFIIFKYLFQLDFVLLLHFFKKEKKKKLKNEGNYVETKEYKVICSTLILGHEEQETLDKICKEIKKISEKKIQLGKEKKKIEDNVQISKIELKKNLIK</sequence>